<proteinExistence type="predicted"/>
<reference evidence="1 2" key="1">
    <citation type="submission" date="2015-08" db="EMBL/GenBank/DDBJ databases">
        <title>Genome sequencing of Penicillium nordicum.</title>
        <authorList>
            <person name="Nguyen H.D."/>
            <person name="Seifert K.A."/>
        </authorList>
    </citation>
    <scope>NUCLEOTIDE SEQUENCE [LARGE SCALE GENOMIC DNA]</scope>
    <source>
        <strain evidence="1 2">DAOMC 185683</strain>
    </source>
</reference>
<dbReference type="Proteomes" id="UP000037696">
    <property type="component" value="Unassembled WGS sequence"/>
</dbReference>
<sequence>MLTGSKVGNDGNAEALLSANAWKYMGATPFEDQDIAEWGNKARHDYEDVSPFWEGVDAWILELVPLYTPP</sequence>
<name>A0A0M9WEC0_9EURO</name>
<keyword evidence="2" id="KW-1185">Reference proteome</keyword>
<evidence type="ECO:0000313" key="1">
    <source>
        <dbReference type="EMBL" id="KOS41673.1"/>
    </source>
</evidence>
<gene>
    <name evidence="1" type="ORF">ACN38_g7469</name>
</gene>
<dbReference type="EMBL" id="LHQQ01000125">
    <property type="protein sequence ID" value="KOS41673.1"/>
    <property type="molecule type" value="Genomic_DNA"/>
</dbReference>
<dbReference type="AlphaFoldDB" id="A0A0M9WEC0"/>
<evidence type="ECO:0000313" key="2">
    <source>
        <dbReference type="Proteomes" id="UP000037696"/>
    </source>
</evidence>
<accession>A0A0M9WEC0</accession>
<dbReference type="OrthoDB" id="202203at2759"/>
<comment type="caution">
    <text evidence="1">The sequence shown here is derived from an EMBL/GenBank/DDBJ whole genome shotgun (WGS) entry which is preliminary data.</text>
</comment>
<organism evidence="1 2">
    <name type="scientific">Penicillium nordicum</name>
    <dbReference type="NCBI Taxonomy" id="229535"/>
    <lineage>
        <taxon>Eukaryota</taxon>
        <taxon>Fungi</taxon>
        <taxon>Dikarya</taxon>
        <taxon>Ascomycota</taxon>
        <taxon>Pezizomycotina</taxon>
        <taxon>Eurotiomycetes</taxon>
        <taxon>Eurotiomycetidae</taxon>
        <taxon>Eurotiales</taxon>
        <taxon>Aspergillaceae</taxon>
        <taxon>Penicillium</taxon>
    </lineage>
</organism>
<protein>
    <submittedName>
        <fullName evidence="1">Uncharacterized protein</fullName>
    </submittedName>
</protein>